<dbReference type="SUPFAM" id="SSF52058">
    <property type="entry name" value="L domain-like"/>
    <property type="match status" value="2"/>
</dbReference>
<gene>
    <name evidence="6" type="ORF">GE061_018459</name>
</gene>
<feature type="signal peptide" evidence="5">
    <location>
        <begin position="1"/>
        <end position="22"/>
    </location>
</feature>
<dbReference type="PROSITE" id="PS51450">
    <property type="entry name" value="LRR"/>
    <property type="match status" value="2"/>
</dbReference>
<dbReference type="Pfam" id="PF13855">
    <property type="entry name" value="LRR_8"/>
    <property type="match status" value="3"/>
</dbReference>
<keyword evidence="3" id="KW-0677">Repeat</keyword>
<dbReference type="PANTHER" id="PTHR24373:SF275">
    <property type="entry name" value="TIR DOMAIN-CONTAINING PROTEIN"/>
    <property type="match status" value="1"/>
</dbReference>
<keyword evidence="2 5" id="KW-0732">Signal</keyword>
<evidence type="ECO:0000256" key="4">
    <source>
        <dbReference type="SAM" id="Phobius"/>
    </source>
</evidence>
<dbReference type="OrthoDB" id="28057at2759"/>
<protein>
    <recommendedName>
        <fullName evidence="8">LRRCT domain-containing protein</fullName>
    </recommendedName>
</protein>
<evidence type="ECO:0000313" key="7">
    <source>
        <dbReference type="Proteomes" id="UP000466442"/>
    </source>
</evidence>
<keyword evidence="1" id="KW-0433">Leucine-rich repeat</keyword>
<evidence type="ECO:0000256" key="2">
    <source>
        <dbReference type="ARBA" id="ARBA00022729"/>
    </source>
</evidence>
<sequence>MVGQRLLAPLSLVLLHLISVKPQCLVCPKADACEPFNGGTIPGNNVTITCQSVNWNDTKSFEGDGAFEAENITASTNDTDATIIPSTPVPEAVNQRHYVESLFANRTVFINVRQVPRLEILNLSTNVIAQLNDYNFNLSSLLRLYLGNNKITYLSEKCFYGLSKLQLLDISDNRITTVFPSMFQYIPLVQLAVSNNPELMTQDFGILLASERLKSVNASRTNQSKIPACLTRSVRYLSLSHNKISQIQCGDLDSYPLLNSLDLSYNNISFIEDDALGRLELLETIILSNNQLTFIPYTLPNNLKVLHLDHNHLSKIMPSDFSGLVKLRHLDLSKSNVISVADGAFSQMYGLVSLNLSTNPIEVVSRSTFAGPHKLKILDISGLSNVTKCNQDLCFPVPEPNELMELRIESSPELCHRLMTDAAAMKTFKQLNVLNMENCNLTDIVTDVSNYFPRLRFLYLGGNDVNCSKIHELYVWSDILEVKECTFVINEKVTTTILSLTSSNTIDHYDTATDRVTQTSTDSTEVSLELYIKNSSLKYTEEAEVISNEIWISDDQMGDVDAYSAEAPSSHPGLFVMLLVPVTLAAAVLMLNYSRLKRKVRTERRRERDIEISNISSELW</sequence>
<dbReference type="Gene3D" id="3.80.10.10">
    <property type="entry name" value="Ribonuclease Inhibitor"/>
    <property type="match status" value="4"/>
</dbReference>
<evidence type="ECO:0000256" key="3">
    <source>
        <dbReference type="ARBA" id="ARBA00022737"/>
    </source>
</evidence>
<feature type="chain" id="PRO_5035855589" description="LRRCT domain-containing protein" evidence="5">
    <location>
        <begin position="23"/>
        <end position="620"/>
    </location>
</feature>
<dbReference type="InterPro" id="IPR032675">
    <property type="entry name" value="LRR_dom_sf"/>
</dbReference>
<dbReference type="EMBL" id="WIXP02000008">
    <property type="protein sequence ID" value="KAF6207219.1"/>
    <property type="molecule type" value="Genomic_DNA"/>
</dbReference>
<dbReference type="SMART" id="SM00369">
    <property type="entry name" value="LRR_TYP"/>
    <property type="match status" value="7"/>
</dbReference>
<dbReference type="InterPro" id="IPR001611">
    <property type="entry name" value="Leu-rich_rpt"/>
</dbReference>
<keyword evidence="7" id="KW-1185">Reference proteome</keyword>
<organism evidence="6 7">
    <name type="scientific">Apolygus lucorum</name>
    <name type="common">Small green plant bug</name>
    <name type="synonym">Lygocoris lucorum</name>
    <dbReference type="NCBI Taxonomy" id="248454"/>
    <lineage>
        <taxon>Eukaryota</taxon>
        <taxon>Metazoa</taxon>
        <taxon>Ecdysozoa</taxon>
        <taxon>Arthropoda</taxon>
        <taxon>Hexapoda</taxon>
        <taxon>Insecta</taxon>
        <taxon>Pterygota</taxon>
        <taxon>Neoptera</taxon>
        <taxon>Paraneoptera</taxon>
        <taxon>Hemiptera</taxon>
        <taxon>Heteroptera</taxon>
        <taxon>Panheteroptera</taxon>
        <taxon>Cimicomorpha</taxon>
        <taxon>Miridae</taxon>
        <taxon>Mirini</taxon>
        <taxon>Apolygus</taxon>
    </lineage>
</organism>
<proteinExistence type="predicted"/>
<evidence type="ECO:0008006" key="8">
    <source>
        <dbReference type="Google" id="ProtNLM"/>
    </source>
</evidence>
<dbReference type="Proteomes" id="UP000466442">
    <property type="component" value="Unassembled WGS sequence"/>
</dbReference>
<evidence type="ECO:0000256" key="5">
    <source>
        <dbReference type="SAM" id="SignalP"/>
    </source>
</evidence>
<dbReference type="InterPro" id="IPR003591">
    <property type="entry name" value="Leu-rich_rpt_typical-subtyp"/>
</dbReference>
<evidence type="ECO:0000313" key="6">
    <source>
        <dbReference type="EMBL" id="KAF6207219.1"/>
    </source>
</evidence>
<feature type="transmembrane region" description="Helical" evidence="4">
    <location>
        <begin position="574"/>
        <end position="596"/>
    </location>
</feature>
<keyword evidence="4" id="KW-1133">Transmembrane helix</keyword>
<dbReference type="Pfam" id="PF00560">
    <property type="entry name" value="LRR_1"/>
    <property type="match status" value="1"/>
</dbReference>
<evidence type="ECO:0000256" key="1">
    <source>
        <dbReference type="ARBA" id="ARBA00022614"/>
    </source>
</evidence>
<dbReference type="InterPro" id="IPR050328">
    <property type="entry name" value="Dev_Immune_Receptor"/>
</dbReference>
<comment type="caution">
    <text evidence="6">The sequence shown here is derived from an EMBL/GenBank/DDBJ whole genome shotgun (WGS) entry which is preliminary data.</text>
</comment>
<accession>A0A8S9XF96</accession>
<dbReference type="AlphaFoldDB" id="A0A8S9XF96"/>
<name>A0A8S9XF96_APOLU</name>
<dbReference type="PANTHER" id="PTHR24373">
    <property type="entry name" value="SLIT RELATED LEUCINE-RICH REPEAT NEURONAL PROTEIN"/>
    <property type="match status" value="1"/>
</dbReference>
<reference evidence="6" key="1">
    <citation type="journal article" date="2021" name="Mol. Ecol. Resour.">
        <title>Apolygus lucorum genome provides insights into omnivorousness and mesophyll feeding.</title>
        <authorList>
            <person name="Liu Y."/>
            <person name="Liu H."/>
            <person name="Wang H."/>
            <person name="Huang T."/>
            <person name="Liu B."/>
            <person name="Yang B."/>
            <person name="Yin L."/>
            <person name="Li B."/>
            <person name="Zhang Y."/>
            <person name="Zhang S."/>
            <person name="Jiang F."/>
            <person name="Zhang X."/>
            <person name="Ren Y."/>
            <person name="Wang B."/>
            <person name="Wang S."/>
            <person name="Lu Y."/>
            <person name="Wu K."/>
            <person name="Fan W."/>
            <person name="Wang G."/>
        </authorList>
    </citation>
    <scope>NUCLEOTIDE SEQUENCE</scope>
    <source>
        <strain evidence="6">12Hb</strain>
    </source>
</reference>
<keyword evidence="4" id="KW-0472">Membrane</keyword>
<keyword evidence="4" id="KW-0812">Transmembrane</keyword>